<evidence type="ECO:0000313" key="1">
    <source>
        <dbReference type="EMBL" id="AJD45725.1"/>
    </source>
</evidence>
<keyword evidence="2" id="KW-1185">Reference proteome</keyword>
<accession>A0A0B4XG28</accession>
<evidence type="ECO:0000313" key="2">
    <source>
        <dbReference type="Proteomes" id="UP000031368"/>
    </source>
</evidence>
<reference evidence="1 2" key="1">
    <citation type="submission" date="2013-11" db="EMBL/GenBank/DDBJ databases">
        <title>Complete genome sequence of Rhizobium gallicum bv. gallicum R602.</title>
        <authorList>
            <person name="Bustos P."/>
            <person name="Santamaria R.I."/>
            <person name="Lozano L."/>
            <person name="Acosta J.L."/>
            <person name="Ormeno-Orrillo E."/>
            <person name="Rogel M.A."/>
            <person name="Romero D."/>
            <person name="Cevallos M.A."/>
            <person name="Martinez-Romero E."/>
            <person name="Gonzalez V."/>
        </authorList>
    </citation>
    <scope>NUCLEOTIDE SEQUENCE [LARGE SCALE GENOMIC DNA]</scope>
    <source>
        <strain evidence="1 2">R602</strain>
        <plasmid evidence="1 2">pRgalR602c</plasmid>
    </source>
</reference>
<keyword evidence="1" id="KW-0614">Plasmid</keyword>
<gene>
    <name evidence="1" type="ORF">RGR602_PC01701</name>
</gene>
<dbReference type="HOGENOM" id="CLU_2119115_0_0_5"/>
<dbReference type="KEGG" id="rga:RGR602_PC01701"/>
<geneLocation type="plasmid" evidence="1 2">
    <name>pRgalR602c</name>
</geneLocation>
<dbReference type="AlphaFoldDB" id="A0A0B4XG28"/>
<sequence>MACATNVDHVNKACSAMAATKVITTSQAICMAWRLAFSNTRNRAPRFGRRRCGRTGAALERTLFFFPDVSASLEQIATNLLLMPQRTRSSPKTTISAADLAGSSRLDEAKPLFD</sequence>
<proteinExistence type="predicted"/>
<organism evidence="1 2">
    <name type="scientific">Rhizobium gallicum bv. gallicum R602sp</name>
    <dbReference type="NCBI Taxonomy" id="1041138"/>
    <lineage>
        <taxon>Bacteria</taxon>
        <taxon>Pseudomonadati</taxon>
        <taxon>Pseudomonadota</taxon>
        <taxon>Alphaproteobacteria</taxon>
        <taxon>Hyphomicrobiales</taxon>
        <taxon>Rhizobiaceae</taxon>
        <taxon>Rhizobium/Agrobacterium group</taxon>
        <taxon>Rhizobium</taxon>
    </lineage>
</organism>
<name>A0A0B4XG28_9HYPH</name>
<protein>
    <submittedName>
        <fullName evidence="1">Uncharacterized protein</fullName>
    </submittedName>
</protein>
<dbReference type="EMBL" id="CP006880">
    <property type="protein sequence ID" value="AJD45725.1"/>
    <property type="molecule type" value="Genomic_DNA"/>
</dbReference>
<dbReference type="Proteomes" id="UP000031368">
    <property type="component" value="Plasmid pRgalR602c"/>
</dbReference>